<dbReference type="SUPFAM" id="SSF50044">
    <property type="entry name" value="SH3-domain"/>
    <property type="match status" value="1"/>
</dbReference>
<evidence type="ECO:0000313" key="7">
    <source>
        <dbReference type="EMBL" id="UMM22786.1"/>
    </source>
</evidence>
<dbReference type="Gene3D" id="6.10.140.470">
    <property type="match status" value="1"/>
</dbReference>
<evidence type="ECO:0008006" key="9">
    <source>
        <dbReference type="Google" id="ProtNLM"/>
    </source>
</evidence>
<evidence type="ECO:0000259" key="5">
    <source>
        <dbReference type="SMART" id="SM00055"/>
    </source>
</evidence>
<feature type="domain" description="SH3" evidence="6">
    <location>
        <begin position="564"/>
        <end position="622"/>
    </location>
</feature>
<evidence type="ECO:0000313" key="8">
    <source>
        <dbReference type="Proteomes" id="UP000829354"/>
    </source>
</evidence>
<dbReference type="CDD" id="cd11911">
    <property type="entry name" value="SH3_CIP4-like"/>
    <property type="match status" value="1"/>
</dbReference>
<dbReference type="InterPro" id="IPR036028">
    <property type="entry name" value="SH3-like_dom_sf"/>
</dbReference>
<feature type="domain" description="FCH" evidence="5">
    <location>
        <begin position="10"/>
        <end position="98"/>
    </location>
</feature>
<dbReference type="InterPro" id="IPR027267">
    <property type="entry name" value="AH/BAR_dom_sf"/>
</dbReference>
<dbReference type="SMART" id="SM00326">
    <property type="entry name" value="SH3"/>
    <property type="match status" value="1"/>
</dbReference>
<dbReference type="InterPro" id="IPR057870">
    <property type="entry name" value="HR1_TOCA"/>
</dbReference>
<organism evidence="7 8">
    <name type="scientific">Caenorhabditis briggsae</name>
    <dbReference type="NCBI Taxonomy" id="6238"/>
    <lineage>
        <taxon>Eukaryota</taxon>
        <taxon>Metazoa</taxon>
        <taxon>Ecdysozoa</taxon>
        <taxon>Nematoda</taxon>
        <taxon>Chromadorea</taxon>
        <taxon>Rhabditida</taxon>
        <taxon>Rhabditina</taxon>
        <taxon>Rhabditomorpha</taxon>
        <taxon>Rhabditoidea</taxon>
        <taxon>Rhabditidae</taxon>
        <taxon>Peloderinae</taxon>
        <taxon>Caenorhabditis</taxon>
    </lineage>
</organism>
<dbReference type="Pfam" id="PF25610">
    <property type="entry name" value="HR1_TOCA"/>
    <property type="match status" value="1"/>
</dbReference>
<dbReference type="Pfam" id="PF00018">
    <property type="entry name" value="SH3_1"/>
    <property type="match status" value="1"/>
</dbReference>
<protein>
    <recommendedName>
        <fullName evidence="9">Protein CBR-TOCA-2</fullName>
    </recommendedName>
</protein>
<feature type="region of interest" description="Disordered" evidence="4">
    <location>
        <begin position="501"/>
        <end position="555"/>
    </location>
</feature>
<evidence type="ECO:0000256" key="2">
    <source>
        <dbReference type="ARBA" id="ARBA00023054"/>
    </source>
</evidence>
<dbReference type="Gene3D" id="2.30.30.40">
    <property type="entry name" value="SH3 Domains"/>
    <property type="match status" value="1"/>
</dbReference>
<feature type="coiled-coil region" evidence="3">
    <location>
        <begin position="359"/>
        <end position="433"/>
    </location>
</feature>
<dbReference type="SUPFAM" id="SSF103657">
    <property type="entry name" value="BAR/IMD domain-like"/>
    <property type="match status" value="1"/>
</dbReference>
<keyword evidence="1" id="KW-0728">SH3 domain</keyword>
<dbReference type="InterPro" id="IPR001060">
    <property type="entry name" value="FCH_dom"/>
</dbReference>
<keyword evidence="8" id="KW-1185">Reference proteome</keyword>
<keyword evidence="2 3" id="KW-0175">Coiled coil</keyword>
<dbReference type="InterPro" id="IPR001452">
    <property type="entry name" value="SH3_domain"/>
</dbReference>
<dbReference type="PANTHER" id="PTHR15735:SF16">
    <property type="entry name" value="TRANSDUCER OF CDC42-DEPENDENT ACTIN ASSEMBLY PROTEIN 2 HOMOLOG"/>
    <property type="match status" value="1"/>
</dbReference>
<dbReference type="PANTHER" id="PTHR15735">
    <property type="entry name" value="FCH AND DOUBLE SH3 DOMAINS PROTEIN"/>
    <property type="match status" value="1"/>
</dbReference>
<dbReference type="EMBL" id="CP092622">
    <property type="protein sequence ID" value="UMM22786.1"/>
    <property type="molecule type" value="Genomic_DNA"/>
</dbReference>
<dbReference type="Pfam" id="PF00611">
    <property type="entry name" value="FCH"/>
    <property type="match status" value="1"/>
</dbReference>
<dbReference type="AlphaFoldDB" id="A0AAE9JBJ2"/>
<sequence>MMLPVSKFFTVQEPSNALLSYIQKGIDFFERIGQFSKEKAAIEEEYSTKLKNLAKKYAKKTEEEDEVLKSVSYISAFNSFLYQLDQIAGKHHAAAESTREDIVAYVSSKACQLRSSRKNAISDLKTINDILEDHINDMWKSGKIYSRAYKDAESAYQKFYKADKNLEISRLELEKTRSHAMTRNEICEKAKSDYSKSVSTTNSEQKKYHDELLPVIFSRLKAVDKECIGDMSHVLQKLITVDECLSEGIGCCRQKTQKIVNNIEAESDSQLVLDSVEAMMEKPTPFDFEDLGDPKDCDSRAGDSIDGKHKSEALMPILKSPNKKNLLGNFLGIKQKEPEKLESPREVYADKNKPAHVRLSCLRSKIKSMEKELEQATQGREGITRLQKAYYANPQHGNPDACTAPLISYAKKIEALNANIQDLKELYILLEASAESSTPTERSFGGRDTPDTTRSMSGCSTNVSSTKTLEDGVIRERGGSSGDDSSKNIIRQILTTPKRIISSPRTPKSAPFSATNTPVRRKKDISSPVLRSSFSGAIRKMPGSATSSPHRSISSPMKIDKSEILVTVLFEFEQSSAETMSIIPGEELFVQETDNGDGWTRARKKRNQEVGFVPTSYLQFPVASICITPP</sequence>
<reference evidence="7 8" key="1">
    <citation type="submission" date="2022-04" db="EMBL/GenBank/DDBJ databases">
        <title>Chromosome-level reference genomes for two strains of Caenorhabditis briggsae: an improved platform for comparative genomics.</title>
        <authorList>
            <person name="Stevens L."/>
            <person name="Andersen E."/>
        </authorList>
    </citation>
    <scope>NUCLEOTIDE SEQUENCE [LARGE SCALE GENOMIC DNA]</scope>
    <source>
        <strain evidence="7">VX34</strain>
        <tissue evidence="7">Whole-organism</tissue>
    </source>
</reference>
<proteinExistence type="predicted"/>
<dbReference type="SMART" id="SM00055">
    <property type="entry name" value="FCH"/>
    <property type="match status" value="1"/>
</dbReference>
<evidence type="ECO:0000259" key="6">
    <source>
        <dbReference type="SMART" id="SM00326"/>
    </source>
</evidence>
<evidence type="ECO:0000256" key="3">
    <source>
        <dbReference type="SAM" id="Coils"/>
    </source>
</evidence>
<gene>
    <name evidence="7" type="ORF">L5515_003823</name>
</gene>
<name>A0AAE9JBJ2_CAEBR</name>
<evidence type="ECO:0000256" key="1">
    <source>
        <dbReference type="ARBA" id="ARBA00022443"/>
    </source>
</evidence>
<dbReference type="Proteomes" id="UP000829354">
    <property type="component" value="Chromosome III"/>
</dbReference>
<feature type="region of interest" description="Disordered" evidence="4">
    <location>
        <begin position="437"/>
        <end position="465"/>
    </location>
</feature>
<evidence type="ECO:0000256" key="4">
    <source>
        <dbReference type="SAM" id="MobiDB-lite"/>
    </source>
</evidence>
<dbReference type="Gene3D" id="1.20.1270.60">
    <property type="entry name" value="Arfaptin homology (AH) domain/BAR domain"/>
    <property type="match status" value="1"/>
</dbReference>
<accession>A0AAE9JBJ2</accession>
<feature type="compositionally biased region" description="Polar residues" evidence="4">
    <location>
        <begin position="452"/>
        <end position="465"/>
    </location>
</feature>
<feature type="compositionally biased region" description="Polar residues" evidence="4">
    <location>
        <begin position="544"/>
        <end position="555"/>
    </location>
</feature>